<reference evidence="1" key="1">
    <citation type="submission" date="2024-02" db="EMBL/GenBank/DDBJ databases">
        <authorList>
            <consortium name="ELIXIR-Norway"/>
            <consortium name="Elixir Norway"/>
        </authorList>
    </citation>
    <scope>NUCLEOTIDE SEQUENCE</scope>
</reference>
<organism evidence="1 2">
    <name type="scientific">Sphagnum jensenii</name>
    <dbReference type="NCBI Taxonomy" id="128206"/>
    <lineage>
        <taxon>Eukaryota</taxon>
        <taxon>Viridiplantae</taxon>
        <taxon>Streptophyta</taxon>
        <taxon>Embryophyta</taxon>
        <taxon>Bryophyta</taxon>
        <taxon>Sphagnophytina</taxon>
        <taxon>Sphagnopsida</taxon>
        <taxon>Sphagnales</taxon>
        <taxon>Sphagnaceae</taxon>
        <taxon>Sphagnum</taxon>
    </lineage>
</organism>
<accession>A0ABP0W8X0</accession>
<evidence type="ECO:0000313" key="1">
    <source>
        <dbReference type="EMBL" id="CAK9262651.1"/>
    </source>
</evidence>
<proteinExistence type="predicted"/>
<keyword evidence="2" id="KW-1185">Reference proteome</keyword>
<protein>
    <recommendedName>
        <fullName evidence="3">Secreted protein</fullName>
    </recommendedName>
</protein>
<evidence type="ECO:0000313" key="2">
    <source>
        <dbReference type="Proteomes" id="UP001497444"/>
    </source>
</evidence>
<sequence length="93" mass="10216">MKFNSAETVFSCLFSVGFFHCSSCFSCSYFLLSIFFTSSPFSGFIFHESSNGASGWSLVLSLPQSPTQPLLSLLLPCVSLDIDNKIIIAVMRL</sequence>
<dbReference type="EMBL" id="OZ020110">
    <property type="protein sequence ID" value="CAK9262651.1"/>
    <property type="molecule type" value="Genomic_DNA"/>
</dbReference>
<evidence type="ECO:0008006" key="3">
    <source>
        <dbReference type="Google" id="ProtNLM"/>
    </source>
</evidence>
<feature type="non-terminal residue" evidence="1">
    <location>
        <position position="93"/>
    </location>
</feature>
<dbReference type="Proteomes" id="UP001497444">
    <property type="component" value="Chromosome 15"/>
</dbReference>
<name>A0ABP0W8X0_9BRYO</name>
<gene>
    <name evidence="1" type="ORF">CSSPJE1EN1_LOCUS8129</name>
</gene>